<accession>G6E713</accession>
<organism evidence="2 3">
    <name type="scientific">Novosphingobium pentaromativorans US6-1</name>
    <dbReference type="NCBI Taxonomy" id="1088721"/>
    <lineage>
        <taxon>Bacteria</taxon>
        <taxon>Pseudomonadati</taxon>
        <taxon>Pseudomonadota</taxon>
        <taxon>Alphaproteobacteria</taxon>
        <taxon>Sphingomonadales</taxon>
        <taxon>Sphingomonadaceae</taxon>
        <taxon>Novosphingobium</taxon>
    </lineage>
</organism>
<name>G6E713_9SPHN</name>
<keyword evidence="3" id="KW-1185">Reference proteome</keyword>
<gene>
    <name evidence="2" type="ORF">NSU_0134</name>
</gene>
<dbReference type="STRING" id="1088721.JI59_00120"/>
<feature type="region of interest" description="Disordered" evidence="1">
    <location>
        <begin position="58"/>
        <end position="82"/>
    </location>
</feature>
<dbReference type="AlphaFoldDB" id="G6E713"/>
<dbReference type="PATRIC" id="fig|1088721.3.peg.131"/>
<evidence type="ECO:0000313" key="3">
    <source>
        <dbReference type="Proteomes" id="UP000004030"/>
    </source>
</evidence>
<reference evidence="2 3" key="1">
    <citation type="journal article" date="2012" name="J. Bacteriol.">
        <title>Genome sequence of benzo(a)pyrene-degrading bacterium Novosphingobium pentaromativorans US6-1.</title>
        <authorList>
            <person name="Luo Y.R."/>
            <person name="Kang S.G."/>
            <person name="Kim S.J."/>
            <person name="Kim M.R."/>
            <person name="Li N."/>
            <person name="Lee J.H."/>
            <person name="Kwon K.K."/>
        </authorList>
    </citation>
    <scope>NUCLEOTIDE SEQUENCE [LARGE SCALE GENOMIC DNA]</scope>
    <source>
        <strain evidence="2 3">US6-1</strain>
    </source>
</reference>
<comment type="caution">
    <text evidence="2">The sequence shown here is derived from an EMBL/GenBank/DDBJ whole genome shotgun (WGS) entry which is preliminary data.</text>
</comment>
<evidence type="ECO:0000313" key="2">
    <source>
        <dbReference type="EMBL" id="EHJ62917.1"/>
    </source>
</evidence>
<dbReference type="EMBL" id="AGFM01000004">
    <property type="protein sequence ID" value="EHJ62917.1"/>
    <property type="molecule type" value="Genomic_DNA"/>
</dbReference>
<protein>
    <submittedName>
        <fullName evidence="2">Uncharacterized protein</fullName>
    </submittedName>
</protein>
<dbReference type="Proteomes" id="UP000004030">
    <property type="component" value="Unassembled WGS sequence"/>
</dbReference>
<evidence type="ECO:0000256" key="1">
    <source>
        <dbReference type="SAM" id="MobiDB-lite"/>
    </source>
</evidence>
<proteinExistence type="predicted"/>
<sequence length="82" mass="8815">MVTMSRIADEILFTHIEVALAVASEATLVGLGADDPRTQRNARLDLARHLVERMQGLEIEGGTNAGRSSQRTLFPGDLSPIG</sequence>